<accession>A0A3B5YVD8</accession>
<evidence type="ECO:0000313" key="3">
    <source>
        <dbReference type="Proteomes" id="UP000019116"/>
    </source>
</evidence>
<protein>
    <submittedName>
        <fullName evidence="2">Uncharacterized protein</fullName>
    </submittedName>
</protein>
<dbReference type="Gramene" id="TraesLAC1B03G00278290.1">
    <property type="protein sequence ID" value="TraesLAC1B03G00278290.1"/>
    <property type="gene ID" value="TraesLAC1B03G00278290"/>
</dbReference>
<feature type="region of interest" description="Disordered" evidence="1">
    <location>
        <begin position="1"/>
        <end position="61"/>
    </location>
</feature>
<feature type="region of interest" description="Disordered" evidence="1">
    <location>
        <begin position="101"/>
        <end position="199"/>
    </location>
</feature>
<feature type="compositionally biased region" description="Polar residues" evidence="1">
    <location>
        <begin position="13"/>
        <end position="24"/>
    </location>
</feature>
<dbReference type="OMA" id="PFCVSSK"/>
<dbReference type="PANTHER" id="PTHR38382">
    <property type="entry name" value="RNA-BINDING PROTEIN"/>
    <property type="match status" value="1"/>
</dbReference>
<dbReference type="EnsemblPlants" id="TraesCS1B02G169800.2">
    <property type="protein sequence ID" value="TraesCS1B02G169800.2"/>
    <property type="gene ID" value="TraesCS1B02G169800"/>
</dbReference>
<keyword evidence="3" id="KW-1185">Reference proteome</keyword>
<evidence type="ECO:0000313" key="2">
    <source>
        <dbReference type="EnsemblPlants" id="TraesCS1B02G169800.2"/>
    </source>
</evidence>
<organism evidence="2">
    <name type="scientific">Triticum aestivum</name>
    <name type="common">Wheat</name>
    <dbReference type="NCBI Taxonomy" id="4565"/>
    <lineage>
        <taxon>Eukaryota</taxon>
        <taxon>Viridiplantae</taxon>
        <taxon>Streptophyta</taxon>
        <taxon>Embryophyta</taxon>
        <taxon>Tracheophyta</taxon>
        <taxon>Spermatophyta</taxon>
        <taxon>Magnoliopsida</taxon>
        <taxon>Liliopsida</taxon>
        <taxon>Poales</taxon>
        <taxon>Poaceae</taxon>
        <taxon>BOP clade</taxon>
        <taxon>Pooideae</taxon>
        <taxon>Triticodae</taxon>
        <taxon>Triticeae</taxon>
        <taxon>Triticinae</taxon>
        <taxon>Triticum</taxon>
    </lineage>
</organism>
<dbReference type="Proteomes" id="UP000019116">
    <property type="component" value="Chromosome 1B"/>
</dbReference>
<reference evidence="2" key="2">
    <citation type="submission" date="2018-10" db="UniProtKB">
        <authorList>
            <consortium name="EnsemblPlants"/>
        </authorList>
    </citation>
    <scope>IDENTIFICATION</scope>
</reference>
<dbReference type="Gramene" id="TraesCS1B02G169800.2">
    <property type="protein sequence ID" value="TraesCS1B02G169800.2"/>
    <property type="gene ID" value="TraesCS1B02G169800"/>
</dbReference>
<dbReference type="AlphaFoldDB" id="A0A3B5YVD8"/>
<name>A0A3B5YVD8_WHEAT</name>
<reference evidence="2" key="1">
    <citation type="submission" date="2018-08" db="EMBL/GenBank/DDBJ databases">
        <authorList>
            <person name="Rossello M."/>
        </authorList>
    </citation>
    <scope>NUCLEOTIDE SEQUENCE [LARGE SCALE GENOMIC DNA]</scope>
    <source>
        <strain evidence="2">cv. Chinese Spring</strain>
    </source>
</reference>
<evidence type="ECO:0000256" key="1">
    <source>
        <dbReference type="SAM" id="MobiDB-lite"/>
    </source>
</evidence>
<sequence length="242" mass="25317">MRKQNKKTYPSGIRSSGGQTTLQSFLVKPRAADGELNPYPPPPVPQDDEIPNSTPAPPKREIVRVTNKTIREKASAFSSVGSSAKRGADAGALDAAVFKRFNGSSPPAPRAGGGAAAAEAGGDAEDGDGGVRLDVEDIAAGSRRWGSRKRKSPFGGNTSSNAGHVVVLGDDPKPRPPPATRTRGRGRLAGRGEGSRGLYNHYASGGGLWEGEQEGVDGEEVGWTEDMWEGMGSITLGGMEWH</sequence>
<dbReference type="PANTHER" id="PTHR38382:SF1">
    <property type="entry name" value="RNA-BINDING PROTEIN"/>
    <property type="match status" value="1"/>
</dbReference>
<proteinExistence type="predicted"/>
<dbReference type="Gramene" id="TraesNOR1B03G00279270.1">
    <property type="protein sequence ID" value="TraesNOR1B03G00279270.1"/>
    <property type="gene ID" value="TraesNOR1B03G00279270"/>
</dbReference>